<organism evidence="12 13">
    <name type="scientific">Solirubrobacter phytolaccae</name>
    <dbReference type="NCBI Taxonomy" id="1404360"/>
    <lineage>
        <taxon>Bacteria</taxon>
        <taxon>Bacillati</taxon>
        <taxon>Actinomycetota</taxon>
        <taxon>Thermoleophilia</taxon>
        <taxon>Solirubrobacterales</taxon>
        <taxon>Solirubrobacteraceae</taxon>
        <taxon>Solirubrobacter</taxon>
    </lineage>
</organism>
<dbReference type="GO" id="GO:0006355">
    <property type="term" value="P:regulation of DNA-templated transcription"/>
    <property type="evidence" value="ECO:0007669"/>
    <property type="project" value="InterPro"/>
</dbReference>
<dbReference type="PROSITE" id="PS50109">
    <property type="entry name" value="HIS_KIN"/>
    <property type="match status" value="1"/>
</dbReference>
<keyword evidence="12" id="KW-0547">Nucleotide-binding</keyword>
<dbReference type="Gene3D" id="3.40.50.2300">
    <property type="match status" value="1"/>
</dbReference>
<keyword evidence="12" id="KW-0067">ATP-binding</keyword>
<keyword evidence="7" id="KW-0902">Two-component regulatory system</keyword>
<proteinExistence type="predicted"/>
<dbReference type="PROSITE" id="PS50110">
    <property type="entry name" value="RESPONSE_REGULATORY"/>
    <property type="match status" value="1"/>
</dbReference>
<evidence type="ECO:0000256" key="6">
    <source>
        <dbReference type="ARBA" id="ARBA00022777"/>
    </source>
</evidence>
<evidence type="ECO:0000259" key="10">
    <source>
        <dbReference type="PROSITE" id="PS50110"/>
    </source>
</evidence>
<dbReference type="SUPFAM" id="SSF47226">
    <property type="entry name" value="Histidine-containing phosphotransfer domain, HPT domain"/>
    <property type="match status" value="1"/>
</dbReference>
<dbReference type="InterPro" id="IPR013767">
    <property type="entry name" value="PAS_fold"/>
</dbReference>
<dbReference type="RefSeq" id="WP_270025632.1">
    <property type="nucleotide sequence ID" value="NZ_JAPDDP010000020.1"/>
</dbReference>
<dbReference type="Gene3D" id="3.30.450.20">
    <property type="entry name" value="PAS domain"/>
    <property type="match status" value="3"/>
</dbReference>
<dbReference type="GO" id="GO:0009927">
    <property type="term" value="F:histidine phosphotransfer kinase activity"/>
    <property type="evidence" value="ECO:0007669"/>
    <property type="project" value="TreeGrafter"/>
</dbReference>
<feature type="domain" description="Histidine kinase" evidence="9">
    <location>
        <begin position="376"/>
        <end position="589"/>
    </location>
</feature>
<comment type="catalytic activity">
    <reaction evidence="1">
        <text>ATP + protein L-histidine = ADP + protein N-phospho-L-histidine.</text>
        <dbReference type="EC" id="2.7.13.3"/>
    </reaction>
</comment>
<protein>
    <recommendedName>
        <fullName evidence="3">histidine kinase</fullName>
        <ecNumber evidence="3">2.7.13.3</ecNumber>
    </recommendedName>
</protein>
<dbReference type="Gene3D" id="1.10.287.130">
    <property type="match status" value="1"/>
</dbReference>
<dbReference type="PRINTS" id="PR00344">
    <property type="entry name" value="BCTRLSENSOR"/>
</dbReference>
<reference evidence="12" key="1">
    <citation type="submission" date="2022-10" db="EMBL/GenBank/DDBJ databases">
        <title>The WGS of Solirubrobacter phytolaccae KCTC 29190.</title>
        <authorList>
            <person name="Jiang Z."/>
        </authorList>
    </citation>
    <scope>NUCLEOTIDE SEQUENCE</scope>
    <source>
        <strain evidence="12">KCTC 29190</strain>
    </source>
</reference>
<evidence type="ECO:0000256" key="8">
    <source>
        <dbReference type="PROSITE-ProRule" id="PRU00169"/>
    </source>
</evidence>
<keyword evidence="5" id="KW-0808">Transferase</keyword>
<name>A0A9X3N7T4_9ACTN</name>
<evidence type="ECO:0000256" key="3">
    <source>
        <dbReference type="ARBA" id="ARBA00012438"/>
    </source>
</evidence>
<dbReference type="InterPro" id="IPR011006">
    <property type="entry name" value="CheY-like_superfamily"/>
</dbReference>
<dbReference type="GO" id="GO:0000155">
    <property type="term" value="F:phosphorelay sensor kinase activity"/>
    <property type="evidence" value="ECO:0007669"/>
    <property type="project" value="InterPro"/>
</dbReference>
<evidence type="ECO:0000256" key="7">
    <source>
        <dbReference type="ARBA" id="ARBA00023012"/>
    </source>
</evidence>
<sequence>MTALGVELPAALEDGVLVWEPNGSVVDINPAMERMLGAPRDLIIGAPSDPSNLVAPGGGSLPAEQLPARRVERTNGRVDQEYGIDLGDGDVLWVAVRSAPAPDGLIASVFTPITEAEAKARAAARITTLVDESPDLVWMFDASGIIEYASPSVADALGLRQDEVLGRLWRALTHPEDVPVLRAALADAGPDEPRTKMLELRLRTRENAYRTIQGQATLRFHAGRAIAVEITGRDITRTRAAEVRGDKLSTQLEALVASAPDGIIMADAEGKIVVINEQACSLMELAVTPSELIGQDARLIGSAIRKLIADPESAISRLREVAEAKEPVRFIHFECADGRRVGFDFVPLDDGGRLWTFRDATHFKLVEEEQRGFLATMSHELKTPLSGIAGAAELLIDAGLPKYEQELAEVISDAAQSLTGLLRDVLDVSRAEAGREEHEASDYDPRRLLTSVAGVLRPSLRGRNVELDVSVDPHVPDALRGDPARVRQIVLNLASNAVKYTEEGIARIDALVDGDKLKIVVSDTGRGIAEDDLPRLFEPWTRTHTRAWAGTGLGLSIARRLARAMDGDVTVVSTPGEGSAFTLALPLQAGEATAEMGFAAAPALVASKVLVAEDDAALRRLIGMQLGRLGVTTVLVEHGQAAVDAVGRETFDAVLLDLRMPVMGGLDAARAIRALDDEVPMLALTADTAAEDVAHCRAAGMDGHLAKPISLPALRSELDRRITPVLDDTLLDELADNLGGRALVDQMLAVYHGELPGRLERLRAATTAEELREAAHALRSPSAGFGIARLASRLRRVEAAARKGIVAPLDCILDAAGQADRALNSRLHAAA</sequence>
<dbReference type="Pfam" id="PF00072">
    <property type="entry name" value="Response_reg"/>
    <property type="match status" value="1"/>
</dbReference>
<dbReference type="GO" id="GO:0005886">
    <property type="term" value="C:plasma membrane"/>
    <property type="evidence" value="ECO:0007669"/>
    <property type="project" value="UniProtKB-SubCell"/>
</dbReference>
<dbReference type="InterPro" id="IPR003661">
    <property type="entry name" value="HisK_dim/P_dom"/>
</dbReference>
<dbReference type="Gene3D" id="3.30.565.10">
    <property type="entry name" value="Histidine kinase-like ATPase, C-terminal domain"/>
    <property type="match status" value="1"/>
</dbReference>
<dbReference type="InterPro" id="IPR035965">
    <property type="entry name" value="PAS-like_dom_sf"/>
</dbReference>
<evidence type="ECO:0000256" key="4">
    <source>
        <dbReference type="ARBA" id="ARBA00022553"/>
    </source>
</evidence>
<dbReference type="InterPro" id="IPR013656">
    <property type="entry name" value="PAS_4"/>
</dbReference>
<dbReference type="Gene3D" id="1.20.120.160">
    <property type="entry name" value="HPT domain"/>
    <property type="match status" value="1"/>
</dbReference>
<evidence type="ECO:0000259" key="11">
    <source>
        <dbReference type="PROSITE" id="PS50112"/>
    </source>
</evidence>
<dbReference type="Pfam" id="PF02518">
    <property type="entry name" value="HATPase_c"/>
    <property type="match status" value="1"/>
</dbReference>
<dbReference type="SMART" id="SM00388">
    <property type="entry name" value="HisKA"/>
    <property type="match status" value="1"/>
</dbReference>
<comment type="caution">
    <text evidence="12">The sequence shown here is derived from an EMBL/GenBank/DDBJ whole genome shotgun (WGS) entry which is preliminary data.</text>
</comment>
<dbReference type="NCBIfam" id="TIGR00229">
    <property type="entry name" value="sensory_box"/>
    <property type="match status" value="1"/>
</dbReference>
<dbReference type="SUPFAM" id="SSF55785">
    <property type="entry name" value="PYP-like sensor domain (PAS domain)"/>
    <property type="match status" value="3"/>
</dbReference>
<dbReference type="EC" id="2.7.13.3" evidence="3"/>
<dbReference type="CDD" id="cd00130">
    <property type="entry name" value="PAS"/>
    <property type="match status" value="3"/>
</dbReference>
<dbReference type="CDD" id="cd17546">
    <property type="entry name" value="REC_hyHK_CKI1_RcsC-like"/>
    <property type="match status" value="1"/>
</dbReference>
<dbReference type="SUPFAM" id="SSF55874">
    <property type="entry name" value="ATPase domain of HSP90 chaperone/DNA topoisomerase II/histidine kinase"/>
    <property type="match status" value="1"/>
</dbReference>
<dbReference type="InterPro" id="IPR004358">
    <property type="entry name" value="Sig_transdc_His_kin-like_C"/>
</dbReference>
<accession>A0A9X3N7T4</accession>
<keyword evidence="13" id="KW-1185">Reference proteome</keyword>
<dbReference type="InterPro" id="IPR036097">
    <property type="entry name" value="HisK_dim/P_sf"/>
</dbReference>
<feature type="domain" description="PAS" evidence="11">
    <location>
        <begin position="11"/>
        <end position="45"/>
    </location>
</feature>
<dbReference type="Pfam" id="PF00512">
    <property type="entry name" value="HisKA"/>
    <property type="match status" value="1"/>
</dbReference>
<keyword evidence="6" id="KW-0418">Kinase</keyword>
<evidence type="ECO:0000256" key="1">
    <source>
        <dbReference type="ARBA" id="ARBA00000085"/>
    </source>
</evidence>
<dbReference type="InterPro" id="IPR000014">
    <property type="entry name" value="PAS"/>
</dbReference>
<dbReference type="SUPFAM" id="SSF52172">
    <property type="entry name" value="CheY-like"/>
    <property type="match status" value="1"/>
</dbReference>
<dbReference type="PANTHER" id="PTHR43047">
    <property type="entry name" value="TWO-COMPONENT HISTIDINE PROTEIN KINASE"/>
    <property type="match status" value="1"/>
</dbReference>
<dbReference type="PANTHER" id="PTHR43047:SF72">
    <property type="entry name" value="OSMOSENSING HISTIDINE PROTEIN KINASE SLN1"/>
    <property type="match status" value="1"/>
</dbReference>
<dbReference type="SMART" id="SM00091">
    <property type="entry name" value="PAS"/>
    <property type="match status" value="3"/>
</dbReference>
<dbReference type="EMBL" id="JAPDDP010000020">
    <property type="protein sequence ID" value="MDA0181318.1"/>
    <property type="molecule type" value="Genomic_DNA"/>
</dbReference>
<gene>
    <name evidence="12" type="ORF">OJ997_13510</name>
</gene>
<dbReference type="Pfam" id="PF00989">
    <property type="entry name" value="PAS"/>
    <property type="match status" value="1"/>
</dbReference>
<dbReference type="AlphaFoldDB" id="A0A9X3N7T4"/>
<feature type="modified residue" description="4-aspartylphosphate" evidence="8">
    <location>
        <position position="657"/>
    </location>
</feature>
<keyword evidence="4 8" id="KW-0597">Phosphoprotein</keyword>
<dbReference type="InterPro" id="IPR005467">
    <property type="entry name" value="His_kinase_dom"/>
</dbReference>
<dbReference type="CDD" id="cd16922">
    <property type="entry name" value="HATPase_EvgS-ArcB-TorS-like"/>
    <property type="match status" value="1"/>
</dbReference>
<dbReference type="SMART" id="SM00387">
    <property type="entry name" value="HATPase_c"/>
    <property type="match status" value="1"/>
</dbReference>
<feature type="domain" description="PAS" evidence="11">
    <location>
        <begin position="122"/>
        <end position="192"/>
    </location>
</feature>
<evidence type="ECO:0000313" key="12">
    <source>
        <dbReference type="EMBL" id="MDA0181318.1"/>
    </source>
</evidence>
<evidence type="ECO:0000313" key="13">
    <source>
        <dbReference type="Proteomes" id="UP001147653"/>
    </source>
</evidence>
<evidence type="ECO:0000259" key="9">
    <source>
        <dbReference type="PROSITE" id="PS50109"/>
    </source>
</evidence>
<feature type="domain" description="Response regulatory" evidence="10">
    <location>
        <begin position="608"/>
        <end position="722"/>
    </location>
</feature>
<dbReference type="GO" id="GO:0005524">
    <property type="term" value="F:ATP binding"/>
    <property type="evidence" value="ECO:0007669"/>
    <property type="project" value="UniProtKB-KW"/>
</dbReference>
<evidence type="ECO:0000256" key="5">
    <source>
        <dbReference type="ARBA" id="ARBA00022679"/>
    </source>
</evidence>
<comment type="subcellular location">
    <subcellularLocation>
        <location evidence="2">Cell membrane</location>
    </subcellularLocation>
</comment>
<dbReference type="Pfam" id="PF08448">
    <property type="entry name" value="PAS_4"/>
    <property type="match status" value="1"/>
</dbReference>
<dbReference type="InterPro" id="IPR001789">
    <property type="entry name" value="Sig_transdc_resp-reg_receiver"/>
</dbReference>
<dbReference type="InterPro" id="IPR036890">
    <property type="entry name" value="HATPase_C_sf"/>
</dbReference>
<evidence type="ECO:0000256" key="2">
    <source>
        <dbReference type="ARBA" id="ARBA00004236"/>
    </source>
</evidence>
<dbReference type="PROSITE" id="PS50112">
    <property type="entry name" value="PAS"/>
    <property type="match status" value="2"/>
</dbReference>
<dbReference type="InterPro" id="IPR036641">
    <property type="entry name" value="HPT_dom_sf"/>
</dbReference>
<dbReference type="Pfam" id="PF13426">
    <property type="entry name" value="PAS_9"/>
    <property type="match status" value="1"/>
</dbReference>
<dbReference type="Proteomes" id="UP001147653">
    <property type="component" value="Unassembled WGS sequence"/>
</dbReference>
<dbReference type="CDD" id="cd00082">
    <property type="entry name" value="HisKA"/>
    <property type="match status" value="1"/>
</dbReference>
<dbReference type="InterPro" id="IPR003594">
    <property type="entry name" value="HATPase_dom"/>
</dbReference>
<dbReference type="SUPFAM" id="SSF47384">
    <property type="entry name" value="Homodimeric domain of signal transducing histidine kinase"/>
    <property type="match status" value="1"/>
</dbReference>
<dbReference type="SMART" id="SM00448">
    <property type="entry name" value="REC"/>
    <property type="match status" value="1"/>
</dbReference>